<name>G0UPM8_TRYCI</name>
<feature type="compositionally biased region" description="Basic and acidic residues" evidence="1">
    <location>
        <begin position="27"/>
        <end position="38"/>
    </location>
</feature>
<sequence>MSCSTQKRSYKSVVVDSEACSGASQRLQRDHADEHGETSDDQEVPIPEPKENVQPFPEECNNKDEFQKQEENAPQLPRSIGRVVEEIVSRLPAPELTEEGKQRVLEIFENSNVRAAAGGCVAKGQKIMSEVKEYQHIAMDAATKAAAQCHERANACTNSAMSTVKKVRDAAEQSSKRVSEKRTELQHRASSYVGTAMTCREKVYDLIEASKPHVSDVSRTGKRALSERDARLFVTALAQIVGCALLLTQAVVEEACKIDRVNSAVDKLQKSPYFQRGLSMLMSMDMTLLQHVPVVGCRMFTAAAAFVDEVKRYAFPAEGDGIPVAHAK</sequence>
<dbReference type="VEuPathDB" id="TriTrypDB:TcIL3000_7_1460"/>
<reference evidence="2" key="1">
    <citation type="journal article" date="2012" name="Proc. Natl. Acad. Sci. U.S.A.">
        <title>Antigenic diversity is generated by distinct evolutionary mechanisms in African trypanosome species.</title>
        <authorList>
            <person name="Jackson A.P."/>
            <person name="Berry A."/>
            <person name="Aslett M."/>
            <person name="Allison H.C."/>
            <person name="Burton P."/>
            <person name="Vavrova-Anderson J."/>
            <person name="Brown R."/>
            <person name="Browne H."/>
            <person name="Corton N."/>
            <person name="Hauser H."/>
            <person name="Gamble J."/>
            <person name="Gilderthorp R."/>
            <person name="Marcello L."/>
            <person name="McQuillan J."/>
            <person name="Otto T.D."/>
            <person name="Quail M.A."/>
            <person name="Sanders M.J."/>
            <person name="van Tonder A."/>
            <person name="Ginger M.L."/>
            <person name="Field M.C."/>
            <person name="Barry J.D."/>
            <person name="Hertz-Fowler C."/>
            <person name="Berriman M."/>
        </authorList>
    </citation>
    <scope>NUCLEOTIDE SEQUENCE</scope>
    <source>
        <strain evidence="2">IL3000</strain>
    </source>
</reference>
<gene>
    <name evidence="2" type="ORF">TCIL3000_7_1460</name>
</gene>
<feature type="region of interest" description="Disordered" evidence="1">
    <location>
        <begin position="1"/>
        <end position="60"/>
    </location>
</feature>
<organism evidence="2">
    <name type="scientific">Trypanosoma congolense (strain IL3000)</name>
    <dbReference type="NCBI Taxonomy" id="1068625"/>
    <lineage>
        <taxon>Eukaryota</taxon>
        <taxon>Discoba</taxon>
        <taxon>Euglenozoa</taxon>
        <taxon>Kinetoplastea</taxon>
        <taxon>Metakinetoplastina</taxon>
        <taxon>Trypanosomatida</taxon>
        <taxon>Trypanosomatidae</taxon>
        <taxon>Trypanosoma</taxon>
        <taxon>Nannomonas</taxon>
    </lineage>
</organism>
<dbReference type="AlphaFoldDB" id="G0UPM8"/>
<evidence type="ECO:0000256" key="1">
    <source>
        <dbReference type="SAM" id="MobiDB-lite"/>
    </source>
</evidence>
<dbReference type="EMBL" id="HE575320">
    <property type="protein sequence ID" value="CCC91339.1"/>
    <property type="molecule type" value="Genomic_DNA"/>
</dbReference>
<accession>G0UPM8</accession>
<evidence type="ECO:0000313" key="2">
    <source>
        <dbReference type="EMBL" id="CCC91339.1"/>
    </source>
</evidence>
<proteinExistence type="predicted"/>
<protein>
    <submittedName>
        <fullName evidence="2">Uncharacterized protein</fullName>
    </submittedName>
</protein>